<dbReference type="GO" id="GO:0006078">
    <property type="term" value="P:(1-&gt;6)-beta-D-glucan biosynthetic process"/>
    <property type="evidence" value="ECO:0007669"/>
    <property type="project" value="TreeGrafter"/>
</dbReference>
<dbReference type="PANTHER" id="PTHR28285">
    <property type="entry name" value="PROTEIN BIG1"/>
    <property type="match status" value="1"/>
</dbReference>
<comment type="subcellular location">
    <subcellularLocation>
        <location evidence="1">Endoplasmic reticulum membrane</location>
        <topology evidence="1">Single-pass type I membrane protein</topology>
    </subcellularLocation>
</comment>
<keyword evidence="13" id="KW-1185">Reference proteome</keyword>
<keyword evidence="5" id="KW-0732">Signal</keyword>
<evidence type="ECO:0000313" key="12">
    <source>
        <dbReference type="EMBL" id="KAF4968866.1"/>
    </source>
</evidence>
<evidence type="ECO:0000256" key="6">
    <source>
        <dbReference type="ARBA" id="ARBA00022824"/>
    </source>
</evidence>
<organism evidence="12 13">
    <name type="scientific">Fusarium sarcochroum</name>
    <dbReference type="NCBI Taxonomy" id="1208366"/>
    <lineage>
        <taxon>Eukaryota</taxon>
        <taxon>Fungi</taxon>
        <taxon>Dikarya</taxon>
        <taxon>Ascomycota</taxon>
        <taxon>Pezizomycotina</taxon>
        <taxon>Sordariomycetes</taxon>
        <taxon>Hypocreomycetidae</taxon>
        <taxon>Hypocreales</taxon>
        <taxon>Nectriaceae</taxon>
        <taxon>Fusarium</taxon>
        <taxon>Fusarium lateritium species complex</taxon>
    </lineage>
</organism>
<keyword evidence="9" id="KW-0961">Cell wall biogenesis/degradation</keyword>
<sequence>MTRAPRVLYAWSSLLNDDDNRFSDAPSNNHVQTRAQALEQVKDILTSCPTDNYVLIAQQGANAADLRQLSAMPNLHQAIARKDIQGKFIVPEVVGESIDADAIQDYIQTACYEKAKKVEPHFTLIKPSKDDKDNKGWLFQEPPYRRLYVDSVAEAIKQWTLSEKWMKDSYTVLFVGTPSTQAKAASASKKVSESEKTVYESEFVESVHMDLKRDDSDGTSQAGNKTQYDNRPLFQKYQFFTPGIFMGIITAIVLFSILGVGLRALASLEVSYGSFEKEMGPFSQKKQ</sequence>
<dbReference type="InterPro" id="IPR037654">
    <property type="entry name" value="Big1"/>
</dbReference>
<keyword evidence="7 10" id="KW-1133">Transmembrane helix</keyword>
<dbReference type="Pfam" id="PF20520">
    <property type="entry name" value="Ac45-VOA1_TM"/>
    <property type="match status" value="1"/>
</dbReference>
<evidence type="ECO:0000313" key="13">
    <source>
        <dbReference type="Proteomes" id="UP000622797"/>
    </source>
</evidence>
<dbReference type="GO" id="GO:0005789">
    <property type="term" value="C:endoplasmic reticulum membrane"/>
    <property type="evidence" value="ECO:0007669"/>
    <property type="project" value="UniProtKB-SubCell"/>
</dbReference>
<evidence type="ECO:0000256" key="5">
    <source>
        <dbReference type="ARBA" id="ARBA00022729"/>
    </source>
</evidence>
<feature type="domain" description="V-type proton ATPase subunit S1/VOA1 transmembrane" evidence="11">
    <location>
        <begin position="238"/>
        <end position="277"/>
    </location>
</feature>
<evidence type="ECO:0000256" key="7">
    <source>
        <dbReference type="ARBA" id="ARBA00022989"/>
    </source>
</evidence>
<dbReference type="InterPro" id="IPR046756">
    <property type="entry name" value="VAS1/VOA1_TM"/>
</dbReference>
<feature type="transmembrane region" description="Helical" evidence="10">
    <location>
        <begin position="239"/>
        <end position="262"/>
    </location>
</feature>
<reference evidence="12" key="1">
    <citation type="journal article" date="2020" name="BMC Genomics">
        <title>Correction to: Identification and distribution of gene clusters required for synthesis of sphingolipid metabolism inhibitors in diverse species of the filamentous fungus Fusarium.</title>
        <authorList>
            <person name="Kim H.S."/>
            <person name="Lohmar J.M."/>
            <person name="Busman M."/>
            <person name="Brown D.W."/>
            <person name="Naumann T.A."/>
            <person name="Divon H.H."/>
            <person name="Lysoe E."/>
            <person name="Uhlig S."/>
            <person name="Proctor R.H."/>
        </authorList>
    </citation>
    <scope>NUCLEOTIDE SEQUENCE</scope>
    <source>
        <strain evidence="12">NRRL 20472</strain>
    </source>
</reference>
<evidence type="ECO:0000256" key="10">
    <source>
        <dbReference type="SAM" id="Phobius"/>
    </source>
</evidence>
<reference evidence="12" key="2">
    <citation type="submission" date="2020-05" db="EMBL/GenBank/DDBJ databases">
        <authorList>
            <person name="Kim H.-S."/>
            <person name="Proctor R.H."/>
            <person name="Brown D.W."/>
        </authorList>
    </citation>
    <scope>NUCLEOTIDE SEQUENCE</scope>
    <source>
        <strain evidence="12">NRRL 20472</strain>
    </source>
</reference>
<evidence type="ECO:0000256" key="1">
    <source>
        <dbReference type="ARBA" id="ARBA00004115"/>
    </source>
</evidence>
<comment type="caution">
    <text evidence="12">The sequence shown here is derived from an EMBL/GenBank/DDBJ whole genome shotgun (WGS) entry which is preliminary data.</text>
</comment>
<evidence type="ECO:0000256" key="9">
    <source>
        <dbReference type="ARBA" id="ARBA00023316"/>
    </source>
</evidence>
<dbReference type="EMBL" id="JABEXW010000184">
    <property type="protein sequence ID" value="KAF4968866.1"/>
    <property type="molecule type" value="Genomic_DNA"/>
</dbReference>
<dbReference type="AlphaFoldDB" id="A0A8H4XC74"/>
<dbReference type="PANTHER" id="PTHR28285:SF1">
    <property type="entry name" value="PROTEIN BIG1"/>
    <property type="match status" value="1"/>
</dbReference>
<evidence type="ECO:0000256" key="3">
    <source>
        <dbReference type="ARBA" id="ARBA00022089"/>
    </source>
</evidence>
<proteinExistence type="inferred from homology"/>
<accession>A0A8H4XC74</accession>
<dbReference type="GO" id="GO:0071555">
    <property type="term" value="P:cell wall organization"/>
    <property type="evidence" value="ECO:0007669"/>
    <property type="project" value="UniProtKB-KW"/>
</dbReference>
<keyword evidence="6" id="KW-0256">Endoplasmic reticulum</keyword>
<keyword evidence="4 10" id="KW-0812">Transmembrane</keyword>
<comment type="similarity">
    <text evidence="2">Belongs to the BIG1 family.</text>
</comment>
<dbReference type="Proteomes" id="UP000622797">
    <property type="component" value="Unassembled WGS sequence"/>
</dbReference>
<dbReference type="GO" id="GO:0009272">
    <property type="term" value="P:fungal-type cell wall biogenesis"/>
    <property type="evidence" value="ECO:0007669"/>
    <property type="project" value="TreeGrafter"/>
</dbReference>
<evidence type="ECO:0000256" key="4">
    <source>
        <dbReference type="ARBA" id="ARBA00022692"/>
    </source>
</evidence>
<gene>
    <name evidence="12" type="ORF">FSARC_3801</name>
</gene>
<evidence type="ECO:0000256" key="8">
    <source>
        <dbReference type="ARBA" id="ARBA00023136"/>
    </source>
</evidence>
<keyword evidence="8 10" id="KW-0472">Membrane</keyword>
<protein>
    <recommendedName>
        <fullName evidence="3">Protein BIG1</fullName>
    </recommendedName>
</protein>
<evidence type="ECO:0000259" key="11">
    <source>
        <dbReference type="Pfam" id="PF20520"/>
    </source>
</evidence>
<dbReference type="OrthoDB" id="9985059at2759"/>
<evidence type="ECO:0000256" key="2">
    <source>
        <dbReference type="ARBA" id="ARBA00008203"/>
    </source>
</evidence>
<name>A0A8H4XC74_9HYPO</name>